<evidence type="ECO:0000256" key="2">
    <source>
        <dbReference type="ARBA" id="ARBA00022679"/>
    </source>
</evidence>
<evidence type="ECO:0000256" key="4">
    <source>
        <dbReference type="ARBA" id="ARBA00023098"/>
    </source>
</evidence>
<dbReference type="PANTHER" id="PTHR13943:SF77">
    <property type="entry name" value="LRAT DOMAIN-CONTAINING PROTEIN"/>
    <property type="match status" value="1"/>
</dbReference>
<feature type="region of interest" description="Disordered" evidence="5">
    <location>
        <begin position="49"/>
        <end position="87"/>
    </location>
</feature>
<sequence length="518" mass="59295">MSGQTLPINDSVEHEEQKKPESHTHVTIVSADKEKLMYRCDLDRKMDDATVQDEQLHPNKRLPTDVDLTSSDQDKTTSYSLDDPKILIDKDHQNTHESGSSRIANFSAVNSLPRRQRLDSFLSIRKNMQHDGSSVAPTPGDSESRDDSESHDDSESQEDFEFYNSSAFNTTYRRTEDNTSALHISCEELSEMSGCIECVKAIPVFSANEIQEGDHIVFAGTVYDHHAIVESKLPDKKFEIIEATNTIFGVATGLFLGKKALIGKSTKLFNFATQNLRVIAYRVRPFTRKETAQRARDFVAGDGTSGKYDYDLLDNNCEHFATYCVTGRKFSIQVTKFRLTSSLFWKSGFIGISDESVRNEKQYEHGIICKQCFEINRQLFNVNVKPIVQAEDVQKGNILRYSYWNLWHDAVILEIKDVKESHVTCFIAHYAFCGIFSHRTILREELIVYFDSGFKILDYSPPDFNVYDVETVIERASGRLGEQHFIFFSNDSSHFSRWCKLKREKSNRRGQVVTFETT</sequence>
<feature type="region of interest" description="Disordered" evidence="5">
    <location>
        <begin position="128"/>
        <end position="160"/>
    </location>
</feature>
<protein>
    <recommendedName>
        <fullName evidence="6">LRAT domain-containing protein</fullName>
    </recommendedName>
</protein>
<reference evidence="7" key="1">
    <citation type="submission" date="2018-11" db="EMBL/GenBank/DDBJ databases">
        <authorList>
            <person name="Alioto T."/>
            <person name="Alioto T."/>
        </authorList>
    </citation>
    <scope>NUCLEOTIDE SEQUENCE</scope>
</reference>
<dbReference type="Pfam" id="PF04970">
    <property type="entry name" value="LRAT"/>
    <property type="match status" value="1"/>
</dbReference>
<feature type="compositionally biased region" description="Polar residues" evidence="5">
    <location>
        <begin position="67"/>
        <end position="80"/>
    </location>
</feature>
<dbReference type="PANTHER" id="PTHR13943">
    <property type="entry name" value="HRAS-LIKE SUPPRESSOR - RELATED"/>
    <property type="match status" value="1"/>
</dbReference>
<organism evidence="7 8">
    <name type="scientific">Mytilus galloprovincialis</name>
    <name type="common">Mediterranean mussel</name>
    <dbReference type="NCBI Taxonomy" id="29158"/>
    <lineage>
        <taxon>Eukaryota</taxon>
        <taxon>Metazoa</taxon>
        <taxon>Spiralia</taxon>
        <taxon>Lophotrochozoa</taxon>
        <taxon>Mollusca</taxon>
        <taxon>Bivalvia</taxon>
        <taxon>Autobranchia</taxon>
        <taxon>Pteriomorphia</taxon>
        <taxon>Mytilida</taxon>
        <taxon>Mytiloidea</taxon>
        <taxon>Mytilidae</taxon>
        <taxon>Mytilinae</taxon>
        <taxon>Mytilus</taxon>
    </lineage>
</organism>
<dbReference type="EMBL" id="UYJE01003876">
    <property type="protein sequence ID" value="VDI23032.1"/>
    <property type="molecule type" value="Genomic_DNA"/>
</dbReference>
<keyword evidence="3" id="KW-0378">Hydrolase</keyword>
<dbReference type="PROSITE" id="PS51934">
    <property type="entry name" value="LRAT"/>
    <property type="match status" value="1"/>
</dbReference>
<evidence type="ECO:0000259" key="6">
    <source>
        <dbReference type="PROSITE" id="PS51934"/>
    </source>
</evidence>
<dbReference type="GO" id="GO:0004623">
    <property type="term" value="F:phospholipase A2 activity"/>
    <property type="evidence" value="ECO:0007669"/>
    <property type="project" value="TreeGrafter"/>
</dbReference>
<dbReference type="OrthoDB" id="6102890at2759"/>
<keyword evidence="4" id="KW-0443">Lipid metabolism</keyword>
<evidence type="ECO:0000313" key="8">
    <source>
        <dbReference type="Proteomes" id="UP000596742"/>
    </source>
</evidence>
<feature type="region of interest" description="Disordered" evidence="5">
    <location>
        <begin position="1"/>
        <end position="29"/>
    </location>
</feature>
<keyword evidence="8" id="KW-1185">Reference proteome</keyword>
<dbReference type="GO" id="GO:0016410">
    <property type="term" value="F:N-acyltransferase activity"/>
    <property type="evidence" value="ECO:0007669"/>
    <property type="project" value="TreeGrafter"/>
</dbReference>
<comment type="caution">
    <text evidence="7">The sequence shown here is derived from an EMBL/GenBank/DDBJ whole genome shotgun (WGS) entry which is preliminary data.</text>
</comment>
<evidence type="ECO:0000256" key="5">
    <source>
        <dbReference type="SAM" id="MobiDB-lite"/>
    </source>
</evidence>
<dbReference type="GO" id="GO:0008970">
    <property type="term" value="F:phospholipase A1 activity"/>
    <property type="evidence" value="ECO:0007669"/>
    <property type="project" value="TreeGrafter"/>
</dbReference>
<accession>A0A8B6DR95</accession>
<feature type="domain" description="LRAT" evidence="6">
    <location>
        <begin position="215"/>
        <end position="333"/>
    </location>
</feature>
<evidence type="ECO:0000313" key="7">
    <source>
        <dbReference type="EMBL" id="VDI23032.1"/>
    </source>
</evidence>
<dbReference type="Gene3D" id="3.90.1720.10">
    <property type="entry name" value="endopeptidase domain like (from Nostoc punctiforme)"/>
    <property type="match status" value="2"/>
</dbReference>
<gene>
    <name evidence="7" type="ORF">MGAL_10B074560</name>
</gene>
<comment type="similarity">
    <text evidence="1">Belongs to the H-rev107 family.</text>
</comment>
<dbReference type="InterPro" id="IPR051496">
    <property type="entry name" value="H-rev107_PLA/AT"/>
</dbReference>
<dbReference type="GO" id="GO:0070292">
    <property type="term" value="P:N-acylphosphatidylethanolamine metabolic process"/>
    <property type="evidence" value="ECO:0007669"/>
    <property type="project" value="TreeGrafter"/>
</dbReference>
<dbReference type="Proteomes" id="UP000596742">
    <property type="component" value="Unassembled WGS sequence"/>
</dbReference>
<proteinExistence type="inferred from homology"/>
<evidence type="ECO:0000256" key="3">
    <source>
        <dbReference type="ARBA" id="ARBA00022801"/>
    </source>
</evidence>
<dbReference type="AlphaFoldDB" id="A0A8B6DR95"/>
<dbReference type="GO" id="GO:0005737">
    <property type="term" value="C:cytoplasm"/>
    <property type="evidence" value="ECO:0007669"/>
    <property type="project" value="TreeGrafter"/>
</dbReference>
<feature type="compositionally biased region" description="Basic and acidic residues" evidence="5">
    <location>
        <begin position="142"/>
        <end position="154"/>
    </location>
</feature>
<feature type="compositionally biased region" description="Basic and acidic residues" evidence="5">
    <location>
        <begin position="11"/>
        <end position="24"/>
    </location>
</feature>
<evidence type="ECO:0000256" key="1">
    <source>
        <dbReference type="ARBA" id="ARBA00007824"/>
    </source>
</evidence>
<keyword evidence="2" id="KW-0808">Transferase</keyword>
<dbReference type="InterPro" id="IPR007053">
    <property type="entry name" value="LRAT_dom"/>
</dbReference>
<name>A0A8B6DR95_MYTGA</name>